<dbReference type="PANTHER" id="PTHR10887:SF445">
    <property type="entry name" value="NFX1-TYPE ZINC FINGER-CONTAINING PROTEIN 1"/>
    <property type="match status" value="1"/>
</dbReference>
<dbReference type="GO" id="GO:0031380">
    <property type="term" value="C:nuclear RNA-directed RNA polymerase complex"/>
    <property type="evidence" value="ECO:0007669"/>
    <property type="project" value="TreeGrafter"/>
</dbReference>
<evidence type="ECO:0000313" key="16">
    <source>
        <dbReference type="EMBL" id="KAF4623362.1"/>
    </source>
</evidence>
<feature type="region of interest" description="Disordered" evidence="13">
    <location>
        <begin position="27"/>
        <end position="60"/>
    </location>
</feature>
<comment type="subcellular location">
    <subcellularLocation>
        <location evidence="1">Cytoplasm</location>
    </subcellularLocation>
</comment>
<evidence type="ECO:0000256" key="10">
    <source>
        <dbReference type="ARBA" id="ARBA00022917"/>
    </source>
</evidence>
<dbReference type="GO" id="GO:0005737">
    <property type="term" value="C:cytoplasm"/>
    <property type="evidence" value="ECO:0007669"/>
    <property type="project" value="UniProtKB-SubCell"/>
</dbReference>
<feature type="region of interest" description="Disordered" evidence="13">
    <location>
        <begin position="1393"/>
        <end position="1412"/>
    </location>
</feature>
<keyword evidence="7 12" id="KW-0862">Zinc</keyword>
<evidence type="ECO:0000256" key="3">
    <source>
        <dbReference type="ARBA" id="ARBA00022598"/>
    </source>
</evidence>
<evidence type="ECO:0000256" key="11">
    <source>
        <dbReference type="ARBA" id="ARBA00023146"/>
    </source>
</evidence>
<dbReference type="SUPFAM" id="SSF52540">
    <property type="entry name" value="P-loop containing nucleoside triphosphate hydrolases"/>
    <property type="match status" value="1"/>
</dbReference>
<keyword evidence="4 12" id="KW-0479">Metal-binding</keyword>
<sequence length="2723" mass="304231">MSRKPPCRYFQTSGGCRAGAQCTFAHDKASTSTAGSPQSSPSRHRSSTPTSPSSNASVPPGACRTFWTTGSCRFEFQCRFRHVNPNSNEPGGMGSPTRQTNLNLANPATREMVAPFLTESGLAKLNGVATDGFFSDVPTTSLSPSEAQSRLRRFMVDGFRYRHTYDIYAFLVPLCSASTNNKSWTPEEGQLLLGSLTSSNGSLRIAEILNWSLVSLHVGQSRDVLSFQRGILPLLRYFSSEFVVKSTLTTQANHLYNIVLQNLPKLADTIESCLEKAIETRSFKDTSSPNNTSLDLQIFSSIAGVLHELLTRFKNASASHPRLSTLVRNLQRWFHEWHNGVTATPPAFDNPLKDMQPMVRDLFLASMTDKIDRLAAIVAREEEKLFKPNKRQEKANRVKGGPEHHEALVAALHTAYEGPGDLRRPEGPRHDNDRQDISDIRIAPTNDELMCRLPPYLPANFFSAPHHAPESSMQRLLDIQFRLLREELIAPLRKAVQLVEDDLTSPHLARTKLAALLKNKGGKYNSMVDSQNSLLFNVYTGVEFTSIVPDWKGMSTSIILDTPPGRARNDKPKDRVFFWESMSGKRLTQGGLIAFMWQSGPSAPVSVYLGIIANSSKEITDYVKEDKEHVKLRIVFFDTEVELRALQELGRQHRSAGGAIKLLVESPVLFESIRPFLEALKSEPEDIPFSRYLVHQPPEILCSAVIDPPRYARLPNFTYQLASLFPPEAEVDDLRLSVADPRSVEQARTALKHSRLDPSQADAVLDVLTREVALIQGPPGTGKSYTGVEIIRVLHANGIGPILMIAFTNHALDHMLSAVLDADITKKIVRLGRRSNDERVAKYSVETLEMAKNHSRLDRAFTSRKELKDVQDDIKNLMNSVLNTNLENESEEILKYLSTFYPEHYEHFMYPPAGIVTLQVLTHQNDDGQGAYQKVGPKNKAVVEDRSPYAFWKDYEDLDLIRSMLASATTTTSQSKATSSGMAPRRQAPTLNPFALLTDATVSEPEEDFSDFHSETVSAPIDDSQDVGVEEIWKTFQHQPPMDEESPEENVISGPQLRPGKRTNSAIEPEKDNTALLSTDFRDVDGFFRSLGFLKTPHIPSTNRDLELLLDDGHIWSMSEVERQKIHQFWVQETRKELAITHKDEFERLRSLHAVKLKETNEMKDEVRRNLLQKMDIIGCTTTGAAQVTGLLKNLSPKVLLVEEAGQVMEAHILGTLVPSIEHIILIGDPLQLRPTLNNYTLSMDSSRGRVLYKFDMSLMERLSTSGLPMSVINVQRRMRPTVSSLIRNTLYPTLEDHPLVKEYPNVRGMQHNVFFLTHSHKENNGADDTASKFNTYEVAMITDLVLYLLRQGCYSNEGDIVVLCAYLGQLARLRDALASQVAVVIDERDQTALDDQESESGQGQGQPNVERVSVSKRVRLRTVDNYQGEEGRIVILSLVRNAGGIEDDMNADNMTSIVRPTIGFLKSVNRTNVALSRAKEGLYILGNAPILSSKSEMWRSVIEELEAQQLVGPGFPVRCHQHPDTENLVSKPGELPGIAPDGGCLQPCGTRLACGHDCSFKCHCDDPKHLSVICMEPCRRLCIRGHPCRKTCSDDCGLCVFPIASVTLPCGHVKSSVPCHKMEMLSDVFCDFQLSKKLPNCEHQAVMDCGADPSTHICSERCGVTMKCCGKDCNASCHECQGSNVRSPATGRILRTVHKRHPCEKLIHCGHRCQQPCSEEHEHTTKCMQQCRQSCVHAQCRLPCSVPCAPCQKPCPWKCAHRTCPVPCGSICIRLPCDLPCTETLKCGHKCPSVCGEDCKKQICPKCAPAEKKSQVVDMILSRTLADVNPESGDLDELLITIPSCKHVFTVETLDGLTGIRDFYTRDDQDTKWTGLKTADGFIAPPSCPLCRSPISSNRYGRIVKRADLDILERNVARHMFQSLESCSDAIRKFDEAKAENVLRTEASQLSLQAQKKPSPPVDLKKLKTNKQAILEHIKETPVSANDIRAGNSSLHIIDSSISSAWQRATGSLFKIYGDIVKLAETRSAHTQAWEASFSYLYEQELGLGSADPAKMPNRPEEHAMRMATLQVGQPRPLADRRTLVEAFWRSLNVRLTLVKLAGTFLDALPSGTSLDHLHRWADYISFLLSTCAKDAQKTLKVATESKAHRQIVKSVVLRMRVDLESFRFNLAMCKKFGPFKEQRVRDDLSEKAAAKAEEETVVRRETAALYFANKGTSAEELDWVKDNFAKIANVIILEWKEIEKSIRMDTFYEPVTLKEKEEIVKAFGFGTTGHFYTCPNGHIFAITECGGAMQRSSCPECGESYAGKLIESGHAYRCFCTPDELMATKEKLARAGSSSSYDRKCLHLTEEEVARKLRAGEKHTVRFNNTVIPSRPPATDLIFGKPRDAHASLATDPILLKSDLFPTYHLASVVDDHEMKITHVLRGEEWLPSLPLHLDIYASLKLPPPTYGHMPILLNPDGSKMSKRHGDVRVEDFIKRGWEPEAVLNWVVLSGWGVSHETPTEANASKDRSSTFAPDSTQIMNLDEMVDRFDISAITHRNTILEASKLEYINKNHLARRWSTPSGLQSLAERVHGEIKEAFPTSKYTTIDMIKLAIVILEGRLTNIYDIPMHAPYLFEEPDLTTKAAMSMKSAIPAEDYARVIKSVKAKIEESSVPWEDFDILDMLHKERNTLGLSTKLFMKAMRHAITGMKDGPAIADIMDIIGRERTLARLEKALST</sequence>
<keyword evidence="6 12" id="KW-0863">Zinc-finger</keyword>
<proteinExistence type="predicted"/>
<keyword evidence="9" id="KW-0391">Immunity</keyword>
<dbReference type="Gene3D" id="3.40.50.620">
    <property type="entry name" value="HUPs"/>
    <property type="match status" value="1"/>
</dbReference>
<dbReference type="Pfam" id="PF00642">
    <property type="entry name" value="zf-CCCH"/>
    <property type="match status" value="1"/>
</dbReference>
<feature type="compositionally biased region" description="Low complexity" evidence="13">
    <location>
        <begin position="36"/>
        <end position="60"/>
    </location>
</feature>
<dbReference type="CDD" id="cd18808">
    <property type="entry name" value="SF1_C_Upf1"/>
    <property type="match status" value="1"/>
</dbReference>
<dbReference type="Pfam" id="PF13086">
    <property type="entry name" value="AAA_11"/>
    <property type="match status" value="2"/>
</dbReference>
<dbReference type="CDD" id="cd06008">
    <property type="entry name" value="NF-X1-zinc-finger"/>
    <property type="match status" value="2"/>
</dbReference>
<evidence type="ECO:0008006" key="18">
    <source>
        <dbReference type="Google" id="ProtNLM"/>
    </source>
</evidence>
<keyword evidence="2" id="KW-0963">Cytoplasm</keyword>
<dbReference type="InterPro" id="IPR020058">
    <property type="entry name" value="Glu/Gln-tRNA-synth_Ib_cat-dom"/>
</dbReference>
<evidence type="ECO:0000256" key="13">
    <source>
        <dbReference type="SAM" id="MobiDB-lite"/>
    </source>
</evidence>
<dbReference type="GO" id="GO:0006412">
    <property type="term" value="P:translation"/>
    <property type="evidence" value="ECO:0007669"/>
    <property type="project" value="UniProtKB-KW"/>
</dbReference>
<dbReference type="Pfam" id="PF00749">
    <property type="entry name" value="tRNA-synt_1c"/>
    <property type="match status" value="1"/>
</dbReference>
<feature type="zinc finger region" description="C3H1-type" evidence="12">
    <location>
        <begin position="1"/>
        <end position="29"/>
    </location>
</feature>
<dbReference type="GO" id="GO:0031048">
    <property type="term" value="P:regulatory ncRNA-mediated heterochromatin formation"/>
    <property type="evidence" value="ECO:0007669"/>
    <property type="project" value="TreeGrafter"/>
</dbReference>
<dbReference type="Pfam" id="PF13087">
    <property type="entry name" value="AAA_12"/>
    <property type="match status" value="1"/>
</dbReference>
<evidence type="ECO:0000259" key="14">
    <source>
        <dbReference type="PROSITE" id="PS50103"/>
    </source>
</evidence>
<evidence type="ECO:0000256" key="4">
    <source>
        <dbReference type="ARBA" id="ARBA00022723"/>
    </source>
</evidence>
<dbReference type="GO" id="GO:0043039">
    <property type="term" value="P:tRNA aminoacylation"/>
    <property type="evidence" value="ECO:0007669"/>
    <property type="project" value="InterPro"/>
</dbReference>
<dbReference type="InterPro" id="IPR014729">
    <property type="entry name" value="Rossmann-like_a/b/a_fold"/>
</dbReference>
<dbReference type="Gene3D" id="3.40.50.300">
    <property type="entry name" value="P-loop containing nucleotide triphosphate hydrolases"/>
    <property type="match status" value="3"/>
</dbReference>
<dbReference type="InterPro" id="IPR027417">
    <property type="entry name" value="P-loop_NTPase"/>
</dbReference>
<dbReference type="Proteomes" id="UP000521872">
    <property type="component" value="Unassembled WGS sequence"/>
</dbReference>
<dbReference type="InterPro" id="IPR047187">
    <property type="entry name" value="SF1_C_Upf1"/>
</dbReference>
<dbReference type="GO" id="GO:0004386">
    <property type="term" value="F:helicase activity"/>
    <property type="evidence" value="ECO:0007669"/>
    <property type="project" value="InterPro"/>
</dbReference>
<dbReference type="EMBL" id="JAACJL010000001">
    <property type="protein sequence ID" value="KAF4623362.1"/>
    <property type="molecule type" value="Genomic_DNA"/>
</dbReference>
<dbReference type="GO" id="GO:0005524">
    <property type="term" value="F:ATP binding"/>
    <property type="evidence" value="ECO:0007669"/>
    <property type="project" value="UniProtKB-KW"/>
</dbReference>
<evidence type="ECO:0000256" key="5">
    <source>
        <dbReference type="ARBA" id="ARBA00022741"/>
    </source>
</evidence>
<accession>A0A8H4R807</accession>
<reference evidence="16 17" key="1">
    <citation type="submission" date="2019-12" db="EMBL/GenBank/DDBJ databases">
        <authorList>
            <person name="Floudas D."/>
            <person name="Bentzer J."/>
            <person name="Ahren D."/>
            <person name="Johansson T."/>
            <person name="Persson P."/>
            <person name="Tunlid A."/>
        </authorList>
    </citation>
    <scope>NUCLEOTIDE SEQUENCE [LARGE SCALE GENOMIC DNA]</scope>
    <source>
        <strain evidence="16 17">CBS 102.39</strain>
    </source>
</reference>
<dbReference type="InterPro" id="IPR045462">
    <property type="entry name" value="aa-tRNA-synth_I_cd-bd"/>
</dbReference>
<dbReference type="InterPro" id="IPR046439">
    <property type="entry name" value="ZF_RZ_dom"/>
</dbReference>
<name>A0A8H4R807_9AGAR</name>
<feature type="domain" description="C3H1-type" evidence="14">
    <location>
        <begin position="57"/>
        <end position="85"/>
    </location>
</feature>
<evidence type="ECO:0000256" key="7">
    <source>
        <dbReference type="ARBA" id="ARBA00022833"/>
    </source>
</evidence>
<dbReference type="PANTHER" id="PTHR10887">
    <property type="entry name" value="DNA2/NAM7 HELICASE FAMILY"/>
    <property type="match status" value="1"/>
</dbReference>
<evidence type="ECO:0000256" key="6">
    <source>
        <dbReference type="ARBA" id="ARBA00022771"/>
    </source>
</evidence>
<dbReference type="InterPro" id="IPR008925">
    <property type="entry name" value="aa_tRNA-synth_I_cd-bd_sf"/>
</dbReference>
<keyword evidence="10" id="KW-0648">Protein biosynthesis</keyword>
<dbReference type="Gene3D" id="1.10.10.350">
    <property type="match status" value="1"/>
</dbReference>
<feature type="domain" description="C3H1-type" evidence="14">
    <location>
        <begin position="1"/>
        <end position="29"/>
    </location>
</feature>
<feature type="region of interest" description="Disordered" evidence="13">
    <location>
        <begin position="1039"/>
        <end position="1071"/>
    </location>
</feature>
<dbReference type="PROSITE" id="PS51981">
    <property type="entry name" value="ZF_RZ"/>
    <property type="match status" value="1"/>
</dbReference>
<dbReference type="SUPFAM" id="SSF48163">
    <property type="entry name" value="An anticodon-binding domain of class I aminoacyl-tRNA synthetases"/>
    <property type="match status" value="1"/>
</dbReference>
<dbReference type="Pfam" id="PF19269">
    <property type="entry name" value="Anticodon_2"/>
    <property type="match status" value="1"/>
</dbReference>
<evidence type="ECO:0000259" key="15">
    <source>
        <dbReference type="PROSITE" id="PS51981"/>
    </source>
</evidence>
<gene>
    <name evidence="16" type="ORF">D9613_001402</name>
</gene>
<dbReference type="SUPFAM" id="SSF52374">
    <property type="entry name" value="Nucleotidylyl transferase"/>
    <property type="match status" value="1"/>
</dbReference>
<keyword evidence="11" id="KW-0030">Aminoacyl-tRNA synthetase</keyword>
<dbReference type="InterPro" id="IPR041679">
    <property type="entry name" value="DNA2/NAM7-like_C"/>
</dbReference>
<feature type="zinc finger region" description="C3H1-type" evidence="12">
    <location>
        <begin position="57"/>
        <end position="85"/>
    </location>
</feature>
<feature type="domain" description="RZ-type" evidence="15">
    <location>
        <begin position="2257"/>
        <end position="2330"/>
    </location>
</feature>
<keyword evidence="3" id="KW-0436">Ligase</keyword>
<dbReference type="GO" id="GO:0008270">
    <property type="term" value="F:zinc ion binding"/>
    <property type="evidence" value="ECO:0007669"/>
    <property type="project" value="UniProtKB-KW"/>
</dbReference>
<keyword evidence="17" id="KW-1185">Reference proteome</keyword>
<dbReference type="InterPro" id="IPR041677">
    <property type="entry name" value="DNA2/NAM7_AAA_11"/>
</dbReference>
<organism evidence="16 17">
    <name type="scientific">Agrocybe pediades</name>
    <dbReference type="NCBI Taxonomy" id="84607"/>
    <lineage>
        <taxon>Eukaryota</taxon>
        <taxon>Fungi</taxon>
        <taxon>Dikarya</taxon>
        <taxon>Basidiomycota</taxon>
        <taxon>Agaricomycotina</taxon>
        <taxon>Agaricomycetes</taxon>
        <taxon>Agaricomycetidae</taxon>
        <taxon>Agaricales</taxon>
        <taxon>Agaricineae</taxon>
        <taxon>Strophariaceae</taxon>
        <taxon>Agrocybe</taxon>
    </lineage>
</organism>
<comment type="caution">
    <text evidence="16">The sequence shown here is derived from an EMBL/GenBank/DDBJ whole genome shotgun (WGS) entry which is preliminary data.</text>
</comment>
<dbReference type="GO" id="GO:0004812">
    <property type="term" value="F:aminoacyl-tRNA ligase activity"/>
    <property type="evidence" value="ECO:0007669"/>
    <property type="project" value="UniProtKB-KW"/>
</dbReference>
<evidence type="ECO:0000256" key="9">
    <source>
        <dbReference type="ARBA" id="ARBA00022859"/>
    </source>
</evidence>
<protein>
    <recommendedName>
        <fullName evidence="18">NFX1-type zinc finger-containing protein 1</fullName>
    </recommendedName>
</protein>
<evidence type="ECO:0000256" key="12">
    <source>
        <dbReference type="PROSITE-ProRule" id="PRU00723"/>
    </source>
</evidence>
<dbReference type="PROSITE" id="PS50103">
    <property type="entry name" value="ZF_C3H1"/>
    <property type="match status" value="2"/>
</dbReference>
<evidence type="ECO:0000256" key="1">
    <source>
        <dbReference type="ARBA" id="ARBA00004496"/>
    </source>
</evidence>
<keyword evidence="5" id="KW-0547">Nucleotide-binding</keyword>
<dbReference type="InterPro" id="IPR020751">
    <property type="entry name" value="aa-tRNA-synth_I_codon-bd_sub2"/>
</dbReference>
<dbReference type="GO" id="GO:0002376">
    <property type="term" value="P:immune system process"/>
    <property type="evidence" value="ECO:0007669"/>
    <property type="project" value="UniProtKB-KW"/>
</dbReference>
<dbReference type="InterPro" id="IPR000571">
    <property type="entry name" value="Znf_CCCH"/>
</dbReference>
<keyword evidence="8" id="KW-0067">ATP-binding</keyword>
<dbReference type="GO" id="GO:0000049">
    <property type="term" value="F:tRNA binding"/>
    <property type="evidence" value="ECO:0007669"/>
    <property type="project" value="InterPro"/>
</dbReference>
<evidence type="ECO:0000256" key="2">
    <source>
        <dbReference type="ARBA" id="ARBA00022490"/>
    </source>
</evidence>
<dbReference type="InterPro" id="IPR045055">
    <property type="entry name" value="DNA2/NAM7-like"/>
</dbReference>
<dbReference type="SMART" id="SM00356">
    <property type="entry name" value="ZnF_C3H1"/>
    <property type="match status" value="2"/>
</dbReference>
<evidence type="ECO:0000256" key="8">
    <source>
        <dbReference type="ARBA" id="ARBA00022840"/>
    </source>
</evidence>
<evidence type="ECO:0000313" key="17">
    <source>
        <dbReference type="Proteomes" id="UP000521872"/>
    </source>
</evidence>